<comment type="caution">
    <text evidence="2">The sequence shown here is derived from an EMBL/GenBank/DDBJ whole genome shotgun (WGS) entry which is preliminary data.</text>
</comment>
<reference evidence="2" key="1">
    <citation type="submission" date="2020-08" db="EMBL/GenBank/DDBJ databases">
        <title>Genome public.</title>
        <authorList>
            <person name="Liu C."/>
            <person name="Sun Q."/>
        </authorList>
    </citation>
    <scope>NUCLEOTIDE SEQUENCE</scope>
    <source>
        <strain evidence="2">BX1005</strain>
    </source>
</reference>
<proteinExistence type="predicted"/>
<dbReference type="Proteomes" id="UP000606720">
    <property type="component" value="Unassembled WGS sequence"/>
</dbReference>
<dbReference type="Pfam" id="PF20076">
    <property type="entry name" value="DUF6472"/>
    <property type="match status" value="1"/>
</dbReference>
<dbReference type="InterPro" id="IPR045525">
    <property type="entry name" value="DUF6472"/>
</dbReference>
<accession>A0A923LLJ0</accession>
<dbReference type="AlphaFoldDB" id="A0A923LLJ0"/>
<feature type="domain" description="DUF6472" evidence="1">
    <location>
        <begin position="2"/>
        <end position="56"/>
    </location>
</feature>
<dbReference type="EMBL" id="JACOPH010000001">
    <property type="protein sequence ID" value="MBC5713075.1"/>
    <property type="molecule type" value="Genomic_DNA"/>
</dbReference>
<sequence length="56" mass="6943">MECDYCAYNAYDEDEEEYYCSVNLDEDDMARFMSHKYKKCPYFKNGDEYRVVRHQM</sequence>
<name>A0A923LLJ0_9FIRM</name>
<protein>
    <recommendedName>
        <fullName evidence="1">DUF6472 domain-containing protein</fullName>
    </recommendedName>
</protein>
<evidence type="ECO:0000259" key="1">
    <source>
        <dbReference type="Pfam" id="PF20076"/>
    </source>
</evidence>
<dbReference type="RefSeq" id="WP_178051938.1">
    <property type="nucleotide sequence ID" value="NZ_JACOPH010000001.1"/>
</dbReference>
<evidence type="ECO:0000313" key="2">
    <source>
        <dbReference type="EMBL" id="MBC5713075.1"/>
    </source>
</evidence>
<evidence type="ECO:0000313" key="3">
    <source>
        <dbReference type="Proteomes" id="UP000606720"/>
    </source>
</evidence>
<gene>
    <name evidence="2" type="ORF">H8S17_02420</name>
</gene>
<organism evidence="2 3">
    <name type="scientific">Roseburia zhanii</name>
    <dbReference type="NCBI Taxonomy" id="2763064"/>
    <lineage>
        <taxon>Bacteria</taxon>
        <taxon>Bacillati</taxon>
        <taxon>Bacillota</taxon>
        <taxon>Clostridia</taxon>
        <taxon>Lachnospirales</taxon>
        <taxon>Lachnospiraceae</taxon>
        <taxon>Roseburia</taxon>
    </lineage>
</organism>
<keyword evidence="3" id="KW-1185">Reference proteome</keyword>